<evidence type="ECO:0000313" key="4">
    <source>
        <dbReference type="Proteomes" id="UP001044222"/>
    </source>
</evidence>
<dbReference type="GO" id="GO:0042138">
    <property type="term" value="P:meiotic DNA double-strand break formation"/>
    <property type="evidence" value="ECO:0007669"/>
    <property type="project" value="InterPro"/>
</dbReference>
<dbReference type="PANTHER" id="PTHR35662:SF1">
    <property type="entry name" value="INTERACTOR OF HORMAD1 PROTEIN 1"/>
    <property type="match status" value="1"/>
</dbReference>
<comment type="caution">
    <text evidence="3">The sequence shown here is derived from an EMBL/GenBank/DDBJ whole genome shotgun (WGS) entry which is preliminary data.</text>
</comment>
<protein>
    <recommendedName>
        <fullName evidence="5">Interactor of HORMAD1 protein 1</fullName>
    </recommendedName>
</protein>
<dbReference type="InterPro" id="IPR031529">
    <property type="entry name" value="IHO1"/>
</dbReference>
<dbReference type="EMBL" id="JAFIRN010000014">
    <property type="protein sequence ID" value="KAG5835714.1"/>
    <property type="molecule type" value="Genomic_DNA"/>
</dbReference>
<keyword evidence="1" id="KW-0175">Coiled coil</keyword>
<dbReference type="Proteomes" id="UP001044222">
    <property type="component" value="Chromosome 14"/>
</dbReference>
<dbReference type="GO" id="GO:0006310">
    <property type="term" value="P:DNA recombination"/>
    <property type="evidence" value="ECO:0007669"/>
    <property type="project" value="InterPro"/>
</dbReference>
<sequence>MYTNVWNIKEILNISNGGSKSSGRSGATSDYSSGLTDSQFLFGSQFWTDQIGLSQEMSLPSKNSQQNSQEVNEPKVSTNYHTKPYLFGGDSKDKSKMPNYTSSKTKGILEQFEEEKKKAKEKTESEMLVSELSQLKECMENMKNSLRSMDGNTDSTKRVVVEALDGFTKTLQGAVGSIQEGFTVQLEAVLDKLSCHLEALRDMEDRESKMVSEVATLATCVHSLQGELESLRTEQAREQYMMGEILSLLQALASTQPPSAPVADSGVQTSPCPWERLCLVSEETRYFQSLQLGTGPAPLPQGEVRVLGPLQPIEQEPSPTSEPNLRAGAHTEALADITCETHGQKLYRTCSATTRPPGVRNSAAGTWAREAEVARSLPGATLENLGLLTQEDGGIHRTGGVPKQAGRLRRAAQRGQRTRVPKRRRKALPPCGGQGNGNRGREIMPAPTSCQSPANHTSENAGVLYNPCAGWSQDSSSTQFVSRCETTTASRAIPISEAETGITQQGFWQLFDFCDDSD</sequence>
<evidence type="ECO:0008006" key="5">
    <source>
        <dbReference type="Google" id="ProtNLM"/>
    </source>
</evidence>
<reference evidence="3" key="1">
    <citation type="submission" date="2021-01" db="EMBL/GenBank/DDBJ databases">
        <title>A chromosome-scale assembly of European eel, Anguilla anguilla.</title>
        <authorList>
            <person name="Henkel C."/>
            <person name="Jong-Raadsen S.A."/>
            <person name="Dufour S."/>
            <person name="Weltzien F.-A."/>
            <person name="Palstra A.P."/>
            <person name="Pelster B."/>
            <person name="Spaink H.P."/>
            <person name="Van Den Thillart G.E."/>
            <person name="Jansen H."/>
            <person name="Zahm M."/>
            <person name="Klopp C."/>
            <person name="Cedric C."/>
            <person name="Louis A."/>
            <person name="Berthelot C."/>
            <person name="Parey E."/>
            <person name="Roest Crollius H."/>
            <person name="Montfort J."/>
            <person name="Robinson-Rechavi M."/>
            <person name="Bucao C."/>
            <person name="Bouchez O."/>
            <person name="Gislard M."/>
            <person name="Lluch J."/>
            <person name="Milhes M."/>
            <person name="Lampietro C."/>
            <person name="Lopez Roques C."/>
            <person name="Donnadieu C."/>
            <person name="Braasch I."/>
            <person name="Desvignes T."/>
            <person name="Postlethwait J."/>
            <person name="Bobe J."/>
            <person name="Guiguen Y."/>
            <person name="Dirks R."/>
        </authorList>
    </citation>
    <scope>NUCLEOTIDE SEQUENCE</scope>
    <source>
        <strain evidence="3">Tag_6206</strain>
        <tissue evidence="3">Liver</tissue>
    </source>
</reference>
<name>A0A9D3LRP3_ANGAN</name>
<accession>A0A9D3LRP3</accession>
<proteinExistence type="predicted"/>
<evidence type="ECO:0000256" key="2">
    <source>
        <dbReference type="SAM" id="MobiDB-lite"/>
    </source>
</evidence>
<feature type="compositionally biased region" description="Basic residues" evidence="2">
    <location>
        <begin position="406"/>
        <end position="427"/>
    </location>
</feature>
<dbReference type="PANTHER" id="PTHR35662">
    <property type="entry name" value="INTERACTOR OF HORMAD1 PROTEIN 1"/>
    <property type="match status" value="1"/>
</dbReference>
<dbReference type="AlphaFoldDB" id="A0A9D3LRP3"/>
<feature type="coiled-coil region" evidence="1">
    <location>
        <begin position="102"/>
        <end position="129"/>
    </location>
</feature>
<dbReference type="GO" id="GO:0000794">
    <property type="term" value="C:condensed nuclear chromosome"/>
    <property type="evidence" value="ECO:0007669"/>
    <property type="project" value="TreeGrafter"/>
</dbReference>
<feature type="region of interest" description="Disordered" evidence="2">
    <location>
        <begin position="393"/>
        <end position="440"/>
    </location>
</feature>
<dbReference type="Pfam" id="PF15771">
    <property type="entry name" value="IHO1"/>
    <property type="match status" value="1"/>
</dbReference>
<gene>
    <name evidence="3" type="ORF">ANANG_G00246940</name>
</gene>
<dbReference type="GO" id="GO:0007129">
    <property type="term" value="P:homologous chromosome pairing at meiosis"/>
    <property type="evidence" value="ECO:0007669"/>
    <property type="project" value="TreeGrafter"/>
</dbReference>
<evidence type="ECO:0000313" key="3">
    <source>
        <dbReference type="EMBL" id="KAG5835714.1"/>
    </source>
</evidence>
<organism evidence="3 4">
    <name type="scientific">Anguilla anguilla</name>
    <name type="common">European freshwater eel</name>
    <name type="synonym">Muraena anguilla</name>
    <dbReference type="NCBI Taxonomy" id="7936"/>
    <lineage>
        <taxon>Eukaryota</taxon>
        <taxon>Metazoa</taxon>
        <taxon>Chordata</taxon>
        <taxon>Craniata</taxon>
        <taxon>Vertebrata</taxon>
        <taxon>Euteleostomi</taxon>
        <taxon>Actinopterygii</taxon>
        <taxon>Neopterygii</taxon>
        <taxon>Teleostei</taxon>
        <taxon>Anguilliformes</taxon>
        <taxon>Anguillidae</taxon>
        <taxon>Anguilla</taxon>
    </lineage>
</organism>
<keyword evidence="4" id="KW-1185">Reference proteome</keyword>
<evidence type="ECO:0000256" key="1">
    <source>
        <dbReference type="SAM" id="Coils"/>
    </source>
</evidence>
<feature type="region of interest" description="Disordered" evidence="2">
    <location>
        <begin position="58"/>
        <end position="81"/>
    </location>
</feature>